<dbReference type="PANTHER" id="PTHR46523">
    <property type="entry name" value="DCTP PYROPHOSPHATASE 1"/>
    <property type="match status" value="1"/>
</dbReference>
<comment type="caution">
    <text evidence="1">The sequence shown here is derived from an EMBL/GenBank/DDBJ whole genome shotgun (WGS) entry which is preliminary data.</text>
</comment>
<dbReference type="InterPro" id="IPR025984">
    <property type="entry name" value="DCTPP"/>
</dbReference>
<dbReference type="GO" id="GO:0009143">
    <property type="term" value="P:nucleoside triphosphate catabolic process"/>
    <property type="evidence" value="ECO:0007669"/>
    <property type="project" value="InterPro"/>
</dbReference>
<dbReference type="GO" id="GO:0047429">
    <property type="term" value="F:nucleoside triphosphate diphosphatase activity"/>
    <property type="evidence" value="ECO:0007669"/>
    <property type="project" value="InterPro"/>
</dbReference>
<keyword evidence="2" id="KW-1185">Reference proteome</keyword>
<organism evidence="1 2">
    <name type="scientific">Clostridium aciditolerans</name>
    <dbReference type="NCBI Taxonomy" id="339861"/>
    <lineage>
        <taxon>Bacteria</taxon>
        <taxon>Bacillati</taxon>
        <taxon>Bacillota</taxon>
        <taxon>Clostridia</taxon>
        <taxon>Eubacteriales</taxon>
        <taxon>Clostridiaceae</taxon>
        <taxon>Clostridium</taxon>
    </lineage>
</organism>
<evidence type="ECO:0000313" key="2">
    <source>
        <dbReference type="Proteomes" id="UP000622687"/>
    </source>
</evidence>
<gene>
    <name evidence="1" type="ORF">I6U51_19775</name>
</gene>
<dbReference type="CDD" id="cd11537">
    <property type="entry name" value="NTP-PPase_RS21-C6_like"/>
    <property type="match status" value="1"/>
</dbReference>
<dbReference type="AlphaFoldDB" id="A0A934I250"/>
<sequence length="109" mass="12768">MDDTEMTIDEIRKKIVSFSKERGWDKGESAKDLVMALSIEASELMEIFQWLHSDKADSVKDNANEFQHLKEEIADVFWYLIRICEHFQIDLTKAVEDKTVKNAIKYPID</sequence>
<dbReference type="Proteomes" id="UP000622687">
    <property type="component" value="Unassembled WGS sequence"/>
</dbReference>
<dbReference type="PIRSF" id="PIRSF029826">
    <property type="entry name" value="UCP029826_pph"/>
    <property type="match status" value="1"/>
</dbReference>
<protein>
    <submittedName>
        <fullName evidence="1">Nucleotide pyrophosphohydrolase</fullName>
    </submittedName>
</protein>
<evidence type="ECO:0000313" key="1">
    <source>
        <dbReference type="EMBL" id="MBI6874913.1"/>
    </source>
</evidence>
<dbReference type="PANTHER" id="PTHR46523:SF1">
    <property type="entry name" value="DCTP PYROPHOSPHATASE 1"/>
    <property type="match status" value="1"/>
</dbReference>
<dbReference type="SUPFAM" id="SSF101386">
    <property type="entry name" value="all-alpha NTP pyrophosphatases"/>
    <property type="match status" value="1"/>
</dbReference>
<dbReference type="InterPro" id="IPR052555">
    <property type="entry name" value="dCTP_Pyrophosphatase"/>
</dbReference>
<dbReference type="RefSeq" id="WP_211144285.1">
    <property type="nucleotide sequence ID" value="NZ_JAEEGB010000035.1"/>
</dbReference>
<dbReference type="EMBL" id="JAEEGB010000035">
    <property type="protein sequence ID" value="MBI6874913.1"/>
    <property type="molecule type" value="Genomic_DNA"/>
</dbReference>
<dbReference type="Pfam" id="PF12643">
    <property type="entry name" value="MazG-like"/>
    <property type="match status" value="1"/>
</dbReference>
<dbReference type="Gene3D" id="1.10.287.1080">
    <property type="entry name" value="MazG-like"/>
    <property type="match status" value="1"/>
</dbReference>
<proteinExistence type="predicted"/>
<reference evidence="1" key="1">
    <citation type="submission" date="2020-12" db="EMBL/GenBank/DDBJ databases">
        <title>Clostridium thailandense sp. nov., a novel acetogenic bacterium isolated from peat land soil in Thailand.</title>
        <authorList>
            <person name="Chaikitkaew S."/>
            <person name="Birkeland N.K."/>
        </authorList>
    </citation>
    <scope>NUCLEOTIDE SEQUENCE</scope>
    <source>
        <strain evidence="1">DSM 17425</strain>
    </source>
</reference>
<accession>A0A934I250</accession>
<name>A0A934I250_9CLOT</name>